<reference evidence="2" key="1">
    <citation type="journal article" date="2023" name="Mol. Phylogenet. Evol.">
        <title>Genome-scale phylogeny and comparative genomics of the fungal order Sordariales.</title>
        <authorList>
            <person name="Hensen N."/>
            <person name="Bonometti L."/>
            <person name="Westerberg I."/>
            <person name="Brannstrom I.O."/>
            <person name="Guillou S."/>
            <person name="Cros-Aarteil S."/>
            <person name="Calhoun S."/>
            <person name="Haridas S."/>
            <person name="Kuo A."/>
            <person name="Mondo S."/>
            <person name="Pangilinan J."/>
            <person name="Riley R."/>
            <person name="LaButti K."/>
            <person name="Andreopoulos B."/>
            <person name="Lipzen A."/>
            <person name="Chen C."/>
            <person name="Yan M."/>
            <person name="Daum C."/>
            <person name="Ng V."/>
            <person name="Clum A."/>
            <person name="Steindorff A."/>
            <person name="Ohm R.A."/>
            <person name="Martin F."/>
            <person name="Silar P."/>
            <person name="Natvig D.O."/>
            <person name="Lalanne C."/>
            <person name="Gautier V."/>
            <person name="Ament-Velasquez S.L."/>
            <person name="Kruys A."/>
            <person name="Hutchinson M.I."/>
            <person name="Powell A.J."/>
            <person name="Barry K."/>
            <person name="Miller A.N."/>
            <person name="Grigoriev I.V."/>
            <person name="Debuchy R."/>
            <person name="Gladieux P."/>
            <person name="Hiltunen Thoren M."/>
            <person name="Johannesson H."/>
        </authorList>
    </citation>
    <scope>NUCLEOTIDE SEQUENCE</scope>
    <source>
        <strain evidence="2">CBS 990.96</strain>
    </source>
</reference>
<dbReference type="Proteomes" id="UP001301958">
    <property type="component" value="Unassembled WGS sequence"/>
</dbReference>
<gene>
    <name evidence="2" type="ORF">QBC38DRAFT_247364</name>
</gene>
<reference evidence="2" key="2">
    <citation type="submission" date="2023-05" db="EMBL/GenBank/DDBJ databases">
        <authorList>
            <consortium name="Lawrence Berkeley National Laboratory"/>
            <person name="Steindorff A."/>
            <person name="Hensen N."/>
            <person name="Bonometti L."/>
            <person name="Westerberg I."/>
            <person name="Brannstrom I.O."/>
            <person name="Guillou S."/>
            <person name="Cros-Aarteil S."/>
            <person name="Calhoun S."/>
            <person name="Haridas S."/>
            <person name="Kuo A."/>
            <person name="Mondo S."/>
            <person name="Pangilinan J."/>
            <person name="Riley R."/>
            <person name="Labutti K."/>
            <person name="Andreopoulos B."/>
            <person name="Lipzen A."/>
            <person name="Chen C."/>
            <person name="Yanf M."/>
            <person name="Daum C."/>
            <person name="Ng V."/>
            <person name="Clum A."/>
            <person name="Ohm R."/>
            <person name="Martin F."/>
            <person name="Silar P."/>
            <person name="Natvig D."/>
            <person name="Lalanne C."/>
            <person name="Gautier V."/>
            <person name="Ament-Velasquez S.L."/>
            <person name="Kruys A."/>
            <person name="Hutchinson M.I."/>
            <person name="Powell A.J."/>
            <person name="Barry K."/>
            <person name="Miller A.N."/>
            <person name="Grigoriev I.V."/>
            <person name="Debuchy R."/>
            <person name="Gladieux P."/>
            <person name="Thoren M.H."/>
            <person name="Johannesson H."/>
        </authorList>
    </citation>
    <scope>NUCLEOTIDE SEQUENCE</scope>
    <source>
        <strain evidence="2">CBS 990.96</strain>
    </source>
</reference>
<organism evidence="2 3">
    <name type="scientific">Podospora fimiseda</name>
    <dbReference type="NCBI Taxonomy" id="252190"/>
    <lineage>
        <taxon>Eukaryota</taxon>
        <taxon>Fungi</taxon>
        <taxon>Dikarya</taxon>
        <taxon>Ascomycota</taxon>
        <taxon>Pezizomycotina</taxon>
        <taxon>Sordariomycetes</taxon>
        <taxon>Sordariomycetidae</taxon>
        <taxon>Sordariales</taxon>
        <taxon>Podosporaceae</taxon>
        <taxon>Podospora</taxon>
    </lineage>
</organism>
<keyword evidence="3" id="KW-1185">Reference proteome</keyword>
<dbReference type="AlphaFoldDB" id="A0AAN7BXV1"/>
<feature type="region of interest" description="Disordered" evidence="1">
    <location>
        <begin position="71"/>
        <end position="107"/>
    </location>
</feature>
<accession>A0AAN7BXV1</accession>
<evidence type="ECO:0000256" key="1">
    <source>
        <dbReference type="SAM" id="MobiDB-lite"/>
    </source>
</evidence>
<feature type="region of interest" description="Disordered" evidence="1">
    <location>
        <begin position="30"/>
        <end position="59"/>
    </location>
</feature>
<protein>
    <submittedName>
        <fullName evidence="2">Uncharacterized protein</fullName>
    </submittedName>
</protein>
<proteinExistence type="predicted"/>
<name>A0AAN7BXV1_9PEZI</name>
<evidence type="ECO:0000313" key="3">
    <source>
        <dbReference type="Proteomes" id="UP001301958"/>
    </source>
</evidence>
<comment type="caution">
    <text evidence="2">The sequence shown here is derived from an EMBL/GenBank/DDBJ whole genome shotgun (WGS) entry which is preliminary data.</text>
</comment>
<evidence type="ECO:0000313" key="2">
    <source>
        <dbReference type="EMBL" id="KAK4231386.1"/>
    </source>
</evidence>
<sequence length="107" mass="11720">MTATLHPHPPIPPQTIPPQTYIVPCQAIRGQHIQQQSKPPPAAPQKAIPNNPSPFNPAHCHPVFFTDKLRRPPFTMGTGPQLNPVAHGYVYQDAPPRSNGRLSGSRL</sequence>
<dbReference type="EMBL" id="MU865293">
    <property type="protein sequence ID" value="KAK4231386.1"/>
    <property type="molecule type" value="Genomic_DNA"/>
</dbReference>